<dbReference type="Proteomes" id="UP000001400">
    <property type="component" value="Chromosome"/>
</dbReference>
<comment type="catalytic activity">
    <reaction evidence="15">
        <text>(6S)-5,6,7,8-tetrahydrofolyl-(gamma-L-Glu)(n) + L-glutamate + ATP = (6S)-5,6,7,8-tetrahydrofolyl-(gamma-L-Glu)(n+1) + ADP + phosphate + H(+)</text>
        <dbReference type="Rhea" id="RHEA:10580"/>
        <dbReference type="Rhea" id="RHEA-COMP:14738"/>
        <dbReference type="Rhea" id="RHEA-COMP:14740"/>
        <dbReference type="ChEBI" id="CHEBI:15378"/>
        <dbReference type="ChEBI" id="CHEBI:29985"/>
        <dbReference type="ChEBI" id="CHEBI:30616"/>
        <dbReference type="ChEBI" id="CHEBI:43474"/>
        <dbReference type="ChEBI" id="CHEBI:141005"/>
        <dbReference type="ChEBI" id="CHEBI:456216"/>
        <dbReference type="EC" id="6.3.2.17"/>
    </reaction>
</comment>
<evidence type="ECO:0000313" key="21">
    <source>
        <dbReference type="EMBL" id="ADD09355.1"/>
    </source>
</evidence>
<feature type="domain" description="Mur ligase central" evidence="20">
    <location>
        <begin position="43"/>
        <end position="266"/>
    </location>
</feature>
<evidence type="ECO:0000256" key="9">
    <source>
        <dbReference type="ARBA" id="ARBA00022598"/>
    </source>
</evidence>
<dbReference type="PROSITE" id="PS01012">
    <property type="entry name" value="FOLYLPOLYGLU_SYNT_2"/>
    <property type="match status" value="1"/>
</dbReference>
<dbReference type="FunFam" id="3.40.1190.10:FF:000011">
    <property type="entry name" value="Folylpolyglutamate synthase/dihydrofolate synthase"/>
    <property type="match status" value="1"/>
</dbReference>
<dbReference type="NCBIfam" id="TIGR01499">
    <property type="entry name" value="folC"/>
    <property type="match status" value="1"/>
</dbReference>
<evidence type="ECO:0000256" key="8">
    <source>
        <dbReference type="ARBA" id="ARBA00013025"/>
    </source>
</evidence>
<comment type="function">
    <text evidence="16">Can complement an H.volcanii mutant strain that is thymidine auxotroph because it lacks the two dihydrofolate reductase genes encoded by hdrA and hdrB.</text>
</comment>
<keyword evidence="10" id="KW-0479">Metal-binding</keyword>
<reference evidence="21" key="1">
    <citation type="submission" date="2010-02" db="EMBL/GenBank/DDBJ databases">
        <title>Complete sequence of Aciduliprofundum boonei T469.</title>
        <authorList>
            <consortium name="US DOE Joint Genome Institute"/>
            <person name="Lucas S."/>
            <person name="Copeland A."/>
            <person name="Lapidus A."/>
            <person name="Cheng J.-F."/>
            <person name="Bruce D."/>
            <person name="Goodwin L."/>
            <person name="Pitluck S."/>
            <person name="Saunders E."/>
            <person name="Detter J.C."/>
            <person name="Han C."/>
            <person name="Tapia R."/>
            <person name="Land M."/>
            <person name="Hauser L."/>
            <person name="Kyrpides N."/>
            <person name="Mikhailova N."/>
            <person name="Flores G."/>
            <person name="Reysenbach A.-L."/>
            <person name="Woyke T."/>
        </authorList>
    </citation>
    <scope>NUCLEOTIDE SEQUENCE</scope>
    <source>
        <strain evidence="21">T469</strain>
    </source>
</reference>
<accession>D3TB76</accession>
<dbReference type="Pfam" id="PF02875">
    <property type="entry name" value="Mur_ligase_C"/>
    <property type="match status" value="1"/>
</dbReference>
<dbReference type="GeneID" id="8828520"/>
<dbReference type="SUPFAM" id="SSF53623">
    <property type="entry name" value="MurD-like peptide ligases, catalytic domain"/>
    <property type="match status" value="1"/>
</dbReference>
<proteinExistence type="inferred from homology"/>
<keyword evidence="22" id="KW-1185">Reference proteome</keyword>
<dbReference type="Gene3D" id="3.40.1190.10">
    <property type="entry name" value="Mur-like, catalytic domain"/>
    <property type="match status" value="1"/>
</dbReference>
<dbReference type="InterPro" id="IPR004101">
    <property type="entry name" value="Mur_ligase_C"/>
</dbReference>
<keyword evidence="11" id="KW-0547">Nucleotide-binding</keyword>
<evidence type="ECO:0000259" key="19">
    <source>
        <dbReference type="Pfam" id="PF02875"/>
    </source>
</evidence>
<comment type="similarity">
    <text evidence="17">In the N-terminal section; belongs to the folylpolyglutamate synthase family.</text>
</comment>
<name>D3TB76_ACIB4</name>
<dbReference type="GO" id="GO:0004156">
    <property type="term" value="F:dihydropteroate synthase activity"/>
    <property type="evidence" value="ECO:0007669"/>
    <property type="project" value="UniProtKB-EC"/>
</dbReference>
<evidence type="ECO:0000256" key="14">
    <source>
        <dbReference type="ARBA" id="ARBA00022909"/>
    </source>
</evidence>
<evidence type="ECO:0000256" key="10">
    <source>
        <dbReference type="ARBA" id="ARBA00022723"/>
    </source>
</evidence>
<evidence type="ECO:0000256" key="13">
    <source>
        <dbReference type="ARBA" id="ARBA00022842"/>
    </source>
</evidence>
<dbReference type="AlphaFoldDB" id="D3TB76"/>
<keyword evidence="12" id="KW-0067">ATP-binding</keyword>
<keyword evidence="9" id="KW-0436">Ligase</keyword>
<evidence type="ECO:0000256" key="7">
    <source>
        <dbReference type="ARBA" id="ARBA00012458"/>
    </source>
</evidence>
<evidence type="ECO:0000256" key="1">
    <source>
        <dbReference type="ARBA" id="ARBA00000012"/>
    </source>
</evidence>
<evidence type="ECO:0000256" key="17">
    <source>
        <dbReference type="ARBA" id="ARBA00060901"/>
    </source>
</evidence>
<evidence type="ECO:0000256" key="2">
    <source>
        <dbReference type="ARBA" id="ARBA00001946"/>
    </source>
</evidence>
<protein>
    <recommendedName>
        <fullName evidence="18">Probable bifunctional folylpolyglutamate synthase/dihydropteroate synthase</fullName>
        <ecNumber evidence="7">2.5.1.15</ecNumber>
        <ecNumber evidence="8">6.3.2.17</ecNumber>
    </recommendedName>
</protein>
<dbReference type="EMBL" id="CP001941">
    <property type="protein sequence ID" value="ADD09355.1"/>
    <property type="molecule type" value="Genomic_DNA"/>
</dbReference>
<evidence type="ECO:0000256" key="11">
    <source>
        <dbReference type="ARBA" id="ARBA00022741"/>
    </source>
</evidence>
<dbReference type="PIRSF" id="PIRSF001563">
    <property type="entry name" value="Folylpolyglu_synth"/>
    <property type="match status" value="1"/>
</dbReference>
<dbReference type="Gene3D" id="3.90.190.20">
    <property type="entry name" value="Mur ligase, C-terminal domain"/>
    <property type="match status" value="1"/>
</dbReference>
<dbReference type="KEGG" id="abi:Aboo_1549"/>
<dbReference type="InterPro" id="IPR036615">
    <property type="entry name" value="Mur_ligase_C_dom_sf"/>
</dbReference>
<dbReference type="GO" id="GO:0046656">
    <property type="term" value="P:folic acid biosynthetic process"/>
    <property type="evidence" value="ECO:0007669"/>
    <property type="project" value="UniProtKB-KW"/>
</dbReference>
<dbReference type="GO" id="GO:0008841">
    <property type="term" value="F:dihydrofolate synthase activity"/>
    <property type="evidence" value="ECO:0007669"/>
    <property type="project" value="TreeGrafter"/>
</dbReference>
<comment type="similarity">
    <text evidence="6">In the C-terminal section; belongs to the DHPS family.</text>
</comment>
<evidence type="ECO:0000256" key="16">
    <source>
        <dbReference type="ARBA" id="ARBA00057011"/>
    </source>
</evidence>
<dbReference type="GO" id="GO:0004326">
    <property type="term" value="F:tetrahydrofolylpolyglutamate synthase activity"/>
    <property type="evidence" value="ECO:0007669"/>
    <property type="project" value="UniProtKB-EC"/>
</dbReference>
<dbReference type="EC" id="2.5.1.15" evidence="7"/>
<evidence type="ECO:0000256" key="15">
    <source>
        <dbReference type="ARBA" id="ARBA00047493"/>
    </source>
</evidence>
<evidence type="ECO:0000256" key="12">
    <source>
        <dbReference type="ARBA" id="ARBA00022840"/>
    </source>
</evidence>
<dbReference type="EC" id="6.3.2.17" evidence="8"/>
<dbReference type="GO" id="GO:0005524">
    <property type="term" value="F:ATP binding"/>
    <property type="evidence" value="ECO:0007669"/>
    <property type="project" value="UniProtKB-KW"/>
</dbReference>
<dbReference type="HOGENOM" id="CLU_015869_1_2_2"/>
<comment type="similarity">
    <text evidence="5">Belongs to the folylpolyglutamate synthase family.</text>
</comment>
<evidence type="ECO:0000313" key="22">
    <source>
        <dbReference type="Proteomes" id="UP000001400"/>
    </source>
</evidence>
<keyword evidence="14" id="KW-0289">Folate biosynthesis</keyword>
<dbReference type="InterPro" id="IPR013221">
    <property type="entry name" value="Mur_ligase_cen"/>
</dbReference>
<feature type="domain" description="Mur ligase C-terminal" evidence="19">
    <location>
        <begin position="293"/>
        <end position="398"/>
    </location>
</feature>
<dbReference type="InterPro" id="IPR018109">
    <property type="entry name" value="Folylpolyglutamate_synth_CS"/>
</dbReference>
<evidence type="ECO:0000256" key="6">
    <source>
        <dbReference type="ARBA" id="ARBA00009951"/>
    </source>
</evidence>
<evidence type="ECO:0000256" key="5">
    <source>
        <dbReference type="ARBA" id="ARBA00008276"/>
    </source>
</evidence>
<dbReference type="Pfam" id="PF08245">
    <property type="entry name" value="Mur_ligase_M"/>
    <property type="match status" value="1"/>
</dbReference>
<comment type="pathway">
    <text evidence="3">Cofactor biosynthesis; tetrahydrofolate biosynthesis; 7,8-dihydrofolate from 2-amino-4-hydroxy-6-hydroxymethyl-7,8-dihydropteridine diphosphate and 4-aminobenzoate: step 1/2.</text>
</comment>
<dbReference type="InterPro" id="IPR001645">
    <property type="entry name" value="Folylpolyglutamate_synth"/>
</dbReference>
<comment type="cofactor">
    <cofactor evidence="2">
        <name>Mg(2+)</name>
        <dbReference type="ChEBI" id="CHEBI:18420"/>
    </cofactor>
</comment>
<organism evidence="21 22">
    <name type="scientific">Aciduliprofundum boonei (strain DSM 19572 / T469)</name>
    <dbReference type="NCBI Taxonomy" id="439481"/>
    <lineage>
        <taxon>Archaea</taxon>
        <taxon>Methanobacteriati</taxon>
        <taxon>Thermoplasmatota</taxon>
        <taxon>DHVE2 group</taxon>
        <taxon>Candidatus Aciduliprofundum</taxon>
    </lineage>
</organism>
<evidence type="ECO:0000256" key="18">
    <source>
        <dbReference type="ARBA" id="ARBA00068433"/>
    </source>
</evidence>
<gene>
    <name evidence="21" type="ordered locus">Aboo_1549</name>
</gene>
<evidence type="ECO:0000256" key="4">
    <source>
        <dbReference type="ARBA" id="ARBA00005150"/>
    </source>
</evidence>
<dbReference type="PANTHER" id="PTHR11136">
    <property type="entry name" value="FOLYLPOLYGLUTAMATE SYNTHASE-RELATED"/>
    <property type="match status" value="1"/>
</dbReference>
<dbReference type="InterPro" id="IPR036565">
    <property type="entry name" value="Mur-like_cat_sf"/>
</dbReference>
<dbReference type="GO" id="GO:0046872">
    <property type="term" value="F:metal ion binding"/>
    <property type="evidence" value="ECO:0007669"/>
    <property type="project" value="UniProtKB-KW"/>
</dbReference>
<dbReference type="SUPFAM" id="SSF53244">
    <property type="entry name" value="MurD-like peptide ligases, peptide-binding domain"/>
    <property type="match status" value="1"/>
</dbReference>
<evidence type="ECO:0000259" key="20">
    <source>
        <dbReference type="Pfam" id="PF08245"/>
    </source>
</evidence>
<comment type="catalytic activity">
    <reaction evidence="1">
        <text>(7,8-dihydropterin-6-yl)methyl diphosphate + 4-aminobenzoate = 7,8-dihydropteroate + diphosphate</text>
        <dbReference type="Rhea" id="RHEA:19949"/>
        <dbReference type="ChEBI" id="CHEBI:17836"/>
        <dbReference type="ChEBI" id="CHEBI:17839"/>
        <dbReference type="ChEBI" id="CHEBI:33019"/>
        <dbReference type="ChEBI" id="CHEBI:72950"/>
        <dbReference type="EC" id="2.5.1.15"/>
    </reaction>
</comment>
<dbReference type="PANTHER" id="PTHR11136:SF0">
    <property type="entry name" value="DIHYDROFOLATE SYNTHETASE-RELATED"/>
    <property type="match status" value="1"/>
</dbReference>
<comment type="pathway">
    <text evidence="4">Cofactor biosynthesis; tetrahydrofolylpolyglutamate biosynthesis.</text>
</comment>
<sequence length="422" mass="48609">MEREEIEYIYNLRRFGMKLDLSIMREFAEIRGNPQDKFKSVHIAGTNGKGSVASAIYSILRKNYNVGIYTSPHLVRYSERIIVNDREISEDYIARFVLEVKPIIEELAKENRNPTFFEVSTMLAFEYFSYMNVDFAVLEVGLGGRLDATNIVMPEITSIVTIDLDHTHILGDTIRDIAREKAGIIKPNVPVVIGENKKEAIEEIKRIAELRNAPYHNIWDEMEFEDVHIDLNGLRFKAHTPISTYTIETPLPGKHQITNMLVAIRIAELLQENYSISHSDIEDGIKNIKWKDRFQVKRRRPLLIFDSAHNPSAARALVSTIRDVGIEEPTFLFSILSDKNIDEFLKEISKVSKKIIVTEIDYERRRTELEDIVEHAKKYFSEVIPIKNPCDALKYAMENEKKIIATGSIYLLGELEKCLMSL</sequence>
<dbReference type="GO" id="GO:0005737">
    <property type="term" value="C:cytoplasm"/>
    <property type="evidence" value="ECO:0007669"/>
    <property type="project" value="TreeGrafter"/>
</dbReference>
<keyword evidence="13" id="KW-0460">Magnesium</keyword>
<dbReference type="RefSeq" id="WP_012997488.1">
    <property type="nucleotide sequence ID" value="NC_013926.1"/>
</dbReference>
<evidence type="ECO:0000256" key="3">
    <source>
        <dbReference type="ARBA" id="ARBA00004763"/>
    </source>
</evidence>